<protein>
    <submittedName>
        <fullName evidence="1">Uncharacterized protein</fullName>
    </submittedName>
</protein>
<name>A0A2P2KHR0_RHIMU</name>
<dbReference type="AlphaFoldDB" id="A0A2P2KHR0"/>
<organism evidence="1">
    <name type="scientific">Rhizophora mucronata</name>
    <name type="common">Asiatic mangrove</name>
    <dbReference type="NCBI Taxonomy" id="61149"/>
    <lineage>
        <taxon>Eukaryota</taxon>
        <taxon>Viridiplantae</taxon>
        <taxon>Streptophyta</taxon>
        <taxon>Embryophyta</taxon>
        <taxon>Tracheophyta</taxon>
        <taxon>Spermatophyta</taxon>
        <taxon>Magnoliopsida</taxon>
        <taxon>eudicotyledons</taxon>
        <taxon>Gunneridae</taxon>
        <taxon>Pentapetalae</taxon>
        <taxon>rosids</taxon>
        <taxon>fabids</taxon>
        <taxon>Malpighiales</taxon>
        <taxon>Rhizophoraceae</taxon>
        <taxon>Rhizophora</taxon>
    </lineage>
</organism>
<proteinExistence type="predicted"/>
<evidence type="ECO:0000313" key="1">
    <source>
        <dbReference type="EMBL" id="MBX05254.1"/>
    </source>
</evidence>
<sequence>MKLKALINQSRNPVRRHTAFLTCLRSFPLSVLPTPSSTEQATAGDCALATISCGGSISPSASSASSSISSNSLSPVLLIAIDRTGTLTGAEWCRW</sequence>
<accession>A0A2P2KHR0</accession>
<dbReference type="EMBL" id="GGEC01024770">
    <property type="protein sequence ID" value="MBX05254.1"/>
    <property type="molecule type" value="Transcribed_RNA"/>
</dbReference>
<reference evidence="1" key="1">
    <citation type="submission" date="2018-02" db="EMBL/GenBank/DDBJ databases">
        <title>Rhizophora mucronata_Transcriptome.</title>
        <authorList>
            <person name="Meera S.P."/>
            <person name="Sreeshan A."/>
            <person name="Augustine A."/>
        </authorList>
    </citation>
    <scope>NUCLEOTIDE SEQUENCE</scope>
    <source>
        <tissue evidence="1">Leaf</tissue>
    </source>
</reference>